<accession>A0A6G0NBU8</accession>
<evidence type="ECO:0000313" key="3">
    <source>
        <dbReference type="Proteomes" id="UP000476176"/>
    </source>
</evidence>
<organism evidence="2 3">
    <name type="scientific">Phytophthora fragariae</name>
    <dbReference type="NCBI Taxonomy" id="53985"/>
    <lineage>
        <taxon>Eukaryota</taxon>
        <taxon>Sar</taxon>
        <taxon>Stramenopiles</taxon>
        <taxon>Oomycota</taxon>
        <taxon>Peronosporomycetes</taxon>
        <taxon>Peronosporales</taxon>
        <taxon>Peronosporaceae</taxon>
        <taxon>Phytophthora</taxon>
    </lineage>
</organism>
<dbReference type="Proteomes" id="UP000476176">
    <property type="component" value="Unassembled WGS sequence"/>
</dbReference>
<dbReference type="EMBL" id="QXGC01001502">
    <property type="protein sequence ID" value="KAE9201596.1"/>
    <property type="molecule type" value="Genomic_DNA"/>
</dbReference>
<protein>
    <submittedName>
        <fullName evidence="2">Uncharacterized protein</fullName>
    </submittedName>
</protein>
<evidence type="ECO:0000256" key="1">
    <source>
        <dbReference type="SAM" id="MobiDB-lite"/>
    </source>
</evidence>
<proteinExistence type="predicted"/>
<comment type="caution">
    <text evidence="2">The sequence shown here is derived from an EMBL/GenBank/DDBJ whole genome shotgun (WGS) entry which is preliminary data.</text>
</comment>
<feature type="region of interest" description="Disordered" evidence="1">
    <location>
        <begin position="1"/>
        <end position="42"/>
    </location>
</feature>
<evidence type="ECO:0000313" key="2">
    <source>
        <dbReference type="EMBL" id="KAE9201596.1"/>
    </source>
</evidence>
<sequence>MMDDVKSLNPARYEDDVSGYSVQTPTESPPQSMDGIEEEAEL</sequence>
<reference evidence="2 3" key="1">
    <citation type="submission" date="2018-09" db="EMBL/GenBank/DDBJ databases">
        <title>Genomic investigation of the strawberry pathogen Phytophthora fragariae indicates pathogenicity is determined by transcriptional variation in three key races.</title>
        <authorList>
            <person name="Adams T.M."/>
            <person name="Armitage A.D."/>
            <person name="Sobczyk M.K."/>
            <person name="Bates H.J."/>
            <person name="Dunwell J.M."/>
            <person name="Nellist C.F."/>
            <person name="Harrison R.J."/>
        </authorList>
    </citation>
    <scope>NUCLEOTIDE SEQUENCE [LARGE SCALE GENOMIC DNA]</scope>
    <source>
        <strain evidence="2 3">BC-23</strain>
    </source>
</reference>
<name>A0A6G0NBU8_9STRA</name>
<feature type="compositionally biased region" description="Polar residues" evidence="1">
    <location>
        <begin position="20"/>
        <end position="31"/>
    </location>
</feature>
<dbReference type="AlphaFoldDB" id="A0A6G0NBU8"/>
<gene>
    <name evidence="2" type="ORF">PF004_g18668</name>
</gene>